<keyword evidence="5" id="KW-0256">Endoplasmic reticulum</keyword>
<evidence type="ECO:0000256" key="8">
    <source>
        <dbReference type="ARBA" id="ARBA00023136"/>
    </source>
</evidence>
<dbReference type="Proteomes" id="UP000886998">
    <property type="component" value="Unassembled WGS sequence"/>
</dbReference>
<comment type="caution">
    <text evidence="11">The sequence shown here is derived from an EMBL/GenBank/DDBJ whole genome shotgun (WGS) entry which is preliminary data.</text>
</comment>
<dbReference type="PANTHER" id="PTHR24291">
    <property type="entry name" value="CYTOCHROME P450 FAMILY 4"/>
    <property type="match status" value="1"/>
</dbReference>
<evidence type="ECO:0000256" key="10">
    <source>
        <dbReference type="RuleBase" id="RU000461"/>
    </source>
</evidence>
<name>A0A8X6X762_9ARAC</name>
<organism evidence="11 12">
    <name type="scientific">Trichonephila inaurata madagascariensis</name>
    <dbReference type="NCBI Taxonomy" id="2747483"/>
    <lineage>
        <taxon>Eukaryota</taxon>
        <taxon>Metazoa</taxon>
        <taxon>Ecdysozoa</taxon>
        <taxon>Arthropoda</taxon>
        <taxon>Chelicerata</taxon>
        <taxon>Arachnida</taxon>
        <taxon>Araneae</taxon>
        <taxon>Araneomorphae</taxon>
        <taxon>Entelegynae</taxon>
        <taxon>Araneoidea</taxon>
        <taxon>Nephilidae</taxon>
        <taxon>Trichonephila</taxon>
        <taxon>Trichonephila inaurata</taxon>
    </lineage>
</organism>
<evidence type="ECO:0000256" key="6">
    <source>
        <dbReference type="ARBA" id="ARBA00023004"/>
    </source>
</evidence>
<evidence type="ECO:0000313" key="12">
    <source>
        <dbReference type="Proteomes" id="UP000886998"/>
    </source>
</evidence>
<dbReference type="PRINTS" id="PR00463">
    <property type="entry name" value="EP450I"/>
</dbReference>
<comment type="cofactor">
    <cofactor evidence="1 9">
        <name>heme</name>
        <dbReference type="ChEBI" id="CHEBI:30413"/>
    </cofactor>
</comment>
<dbReference type="GO" id="GO:0005789">
    <property type="term" value="C:endoplasmic reticulum membrane"/>
    <property type="evidence" value="ECO:0007669"/>
    <property type="project" value="UniProtKB-SubCell"/>
</dbReference>
<comment type="similarity">
    <text evidence="3 10">Belongs to the cytochrome P450 family.</text>
</comment>
<keyword evidence="8" id="KW-0472">Membrane</keyword>
<evidence type="ECO:0000256" key="5">
    <source>
        <dbReference type="ARBA" id="ARBA00022824"/>
    </source>
</evidence>
<dbReference type="GO" id="GO:0005506">
    <property type="term" value="F:iron ion binding"/>
    <property type="evidence" value="ECO:0007669"/>
    <property type="project" value="InterPro"/>
</dbReference>
<evidence type="ECO:0000256" key="1">
    <source>
        <dbReference type="ARBA" id="ARBA00001971"/>
    </source>
</evidence>
<dbReference type="EMBL" id="BMAV01005948">
    <property type="protein sequence ID" value="GFY47427.1"/>
    <property type="molecule type" value="Genomic_DNA"/>
</dbReference>
<keyword evidence="6 9" id="KW-0408">Iron</keyword>
<dbReference type="InterPro" id="IPR017972">
    <property type="entry name" value="Cyt_P450_CS"/>
</dbReference>
<keyword evidence="7 10" id="KW-0503">Monooxygenase</keyword>
<evidence type="ECO:0000256" key="2">
    <source>
        <dbReference type="ARBA" id="ARBA00004586"/>
    </source>
</evidence>
<dbReference type="Gene3D" id="1.10.630.10">
    <property type="entry name" value="Cytochrome P450"/>
    <property type="match status" value="1"/>
</dbReference>
<dbReference type="SUPFAM" id="SSF48264">
    <property type="entry name" value="Cytochrome P450"/>
    <property type="match status" value="1"/>
</dbReference>
<evidence type="ECO:0000256" key="7">
    <source>
        <dbReference type="ARBA" id="ARBA00023033"/>
    </source>
</evidence>
<protein>
    <submittedName>
        <fullName evidence="11">Cytochrome P450 4V2</fullName>
    </submittedName>
</protein>
<comment type="subcellular location">
    <subcellularLocation>
        <location evidence="2">Endoplasmic reticulum membrane</location>
    </subcellularLocation>
</comment>
<dbReference type="InterPro" id="IPR001128">
    <property type="entry name" value="Cyt_P450"/>
</dbReference>
<dbReference type="GO" id="GO:0004497">
    <property type="term" value="F:monooxygenase activity"/>
    <property type="evidence" value="ECO:0007669"/>
    <property type="project" value="UniProtKB-KW"/>
</dbReference>
<dbReference type="AlphaFoldDB" id="A0A8X6X762"/>
<accession>A0A8X6X762</accession>
<feature type="binding site" description="axial binding residue" evidence="9">
    <location>
        <position position="368"/>
    </location>
    <ligand>
        <name>heme</name>
        <dbReference type="ChEBI" id="CHEBI:30413"/>
    </ligand>
    <ligandPart>
        <name>Fe</name>
        <dbReference type="ChEBI" id="CHEBI:18248"/>
    </ligandPart>
</feature>
<keyword evidence="9 10" id="KW-0479">Metal-binding</keyword>
<dbReference type="InterPro" id="IPR036396">
    <property type="entry name" value="Cyt_P450_sf"/>
</dbReference>
<dbReference type="InterPro" id="IPR002401">
    <property type="entry name" value="Cyt_P450_E_grp-I"/>
</dbReference>
<dbReference type="PROSITE" id="PS00086">
    <property type="entry name" value="CYTOCHROME_P450"/>
    <property type="match status" value="1"/>
</dbReference>
<dbReference type="GO" id="GO:0020037">
    <property type="term" value="F:heme binding"/>
    <property type="evidence" value="ECO:0007669"/>
    <property type="project" value="InterPro"/>
</dbReference>
<keyword evidence="4 9" id="KW-0349">Heme</keyword>
<dbReference type="OrthoDB" id="1470350at2759"/>
<proteinExistence type="inferred from homology"/>
<dbReference type="PANTHER" id="PTHR24291:SF189">
    <property type="entry name" value="CYTOCHROME P450 4C3-RELATED"/>
    <property type="match status" value="1"/>
</dbReference>
<evidence type="ECO:0000256" key="4">
    <source>
        <dbReference type="ARBA" id="ARBA00022617"/>
    </source>
</evidence>
<keyword evidence="10" id="KW-0560">Oxidoreductase</keyword>
<evidence type="ECO:0000256" key="3">
    <source>
        <dbReference type="ARBA" id="ARBA00010617"/>
    </source>
</evidence>
<evidence type="ECO:0000256" key="9">
    <source>
        <dbReference type="PIRSR" id="PIRSR602401-1"/>
    </source>
</evidence>
<dbReference type="CDD" id="cd20628">
    <property type="entry name" value="CYP4"/>
    <property type="match status" value="1"/>
</dbReference>
<dbReference type="InterPro" id="IPR050196">
    <property type="entry name" value="Cytochrome_P450_Monoox"/>
</dbReference>
<dbReference type="PRINTS" id="PR00385">
    <property type="entry name" value="P450"/>
</dbReference>
<dbReference type="Pfam" id="PF00067">
    <property type="entry name" value="p450"/>
    <property type="match status" value="1"/>
</dbReference>
<gene>
    <name evidence="11" type="primary">CYP4V2</name>
    <name evidence="11" type="ORF">TNIN_455261</name>
</gene>
<sequence>MLNTQCFRFESSKLPENLKNCGNKTIDRPLSYKKFLILFGTGLLTSNGTLWKTRRKMTNPCFRYDILKDYVPSLNEHAQVLVKRLREETDKDFTRISRLLSHCAFDVICEFVMGVHMRAQESSIEPEFLYATKRIFLLSSRRTSNVFLWPDFVFNRVKSGKEVQKHIATVKAQARSLVQEEKRKYFEGELKFKEGEKRSLLNMLIEHHLQVKDFGEEDVIEELITFIVSGHDTTSAAMTWTFYMLGLYPDIQKKVHEELDWIFGEDIKRPATEDDLRDMKYLECVIKETLRLYPPGPFFGRQISEDTTICDTKIPKGAICVALTHVLHRDEDVFPNPEKFNPDRFLPENSLNRSPYAYIPFSAGPRNCIGQKLSMMEQIIVVSTILRNYTIESLDERDRLLPALTFVINPSTPIRIRIRPRSSKMA</sequence>
<keyword evidence="12" id="KW-1185">Reference proteome</keyword>
<evidence type="ECO:0000313" key="11">
    <source>
        <dbReference type="EMBL" id="GFY47427.1"/>
    </source>
</evidence>
<reference evidence="11" key="1">
    <citation type="submission" date="2020-08" db="EMBL/GenBank/DDBJ databases">
        <title>Multicomponent nature underlies the extraordinary mechanical properties of spider dragline silk.</title>
        <authorList>
            <person name="Kono N."/>
            <person name="Nakamura H."/>
            <person name="Mori M."/>
            <person name="Yoshida Y."/>
            <person name="Ohtoshi R."/>
            <person name="Malay A.D."/>
            <person name="Moran D.A.P."/>
            <person name="Tomita M."/>
            <person name="Numata K."/>
            <person name="Arakawa K."/>
        </authorList>
    </citation>
    <scope>NUCLEOTIDE SEQUENCE</scope>
</reference>
<dbReference type="GO" id="GO:0016705">
    <property type="term" value="F:oxidoreductase activity, acting on paired donors, with incorporation or reduction of molecular oxygen"/>
    <property type="evidence" value="ECO:0007669"/>
    <property type="project" value="InterPro"/>
</dbReference>